<protein>
    <submittedName>
        <fullName evidence="5">General odorant-binding protein 56a</fullName>
    </submittedName>
</protein>
<dbReference type="GO" id="GO:0005549">
    <property type="term" value="F:odorant binding"/>
    <property type="evidence" value="ECO:0007669"/>
    <property type="project" value="InterPro"/>
</dbReference>
<reference evidence="4" key="1">
    <citation type="journal article" date="2021" name="Elife">
        <title>Highly contiguous assemblies of 101 drosophilid genomes.</title>
        <authorList>
            <person name="Kim B.Y."/>
            <person name="Wang J.R."/>
            <person name="Miller D.E."/>
            <person name="Barmina O."/>
            <person name="Delaney E."/>
            <person name="Thompson A."/>
            <person name="Comeault A.A."/>
            <person name="Peede D."/>
            <person name="D'Agostino E.R."/>
            <person name="Pelaez J."/>
            <person name="Aguilar J.M."/>
            <person name="Haji D."/>
            <person name="Matsunaga T."/>
            <person name="Armstrong E.E."/>
            <person name="Zych M."/>
            <person name="Ogawa Y."/>
            <person name="Stamenkovic-Radak M."/>
            <person name="Jelic M."/>
            <person name="Veselinovic M.S."/>
            <person name="Tanaskovic M."/>
            <person name="Eric P."/>
            <person name="Gao J.J."/>
            <person name="Katoh T.K."/>
            <person name="Toda M.J."/>
            <person name="Watabe H."/>
            <person name="Watada M."/>
            <person name="Davis J.S."/>
            <person name="Moyle L.C."/>
            <person name="Manoli G."/>
            <person name="Bertolini E."/>
            <person name="Kostal V."/>
            <person name="Hawley R.S."/>
            <person name="Takahashi A."/>
            <person name="Jones C.D."/>
            <person name="Price D.K."/>
            <person name="Whiteman N."/>
            <person name="Kopp A."/>
            <person name="Matute D.R."/>
            <person name="Petrov D.A."/>
        </authorList>
    </citation>
    <scope>NUCLEOTIDE SEQUENCE [LARGE SCALE GENOMIC DNA]</scope>
</reference>
<dbReference type="EnsemblMetazoa" id="XM_017118823.1">
    <property type="protein sequence ID" value="XP_016974312.1"/>
    <property type="gene ID" value="LOC108041054"/>
</dbReference>
<keyword evidence="2" id="KW-0732">Signal</keyword>
<dbReference type="SMART" id="SM00708">
    <property type="entry name" value="PhBP"/>
    <property type="match status" value="1"/>
</dbReference>
<dbReference type="AlphaFoldDB" id="A0A6P4E8G7"/>
<evidence type="ECO:0000313" key="4">
    <source>
        <dbReference type="Proteomes" id="UP001652680"/>
    </source>
</evidence>
<reference evidence="5" key="2">
    <citation type="submission" date="2025-04" db="UniProtKB">
        <authorList>
            <consortium name="RefSeq"/>
        </authorList>
    </citation>
    <scope>IDENTIFICATION</scope>
</reference>
<keyword evidence="4" id="KW-1185">Reference proteome</keyword>
<evidence type="ECO:0000256" key="2">
    <source>
        <dbReference type="SAM" id="SignalP"/>
    </source>
</evidence>
<dbReference type="GeneID" id="108041054"/>
<dbReference type="Pfam" id="PF01395">
    <property type="entry name" value="PBP_GOBP"/>
    <property type="match status" value="1"/>
</dbReference>
<proteinExistence type="predicted"/>
<dbReference type="InterPro" id="IPR006170">
    <property type="entry name" value="PBP/GOBP"/>
</dbReference>
<dbReference type="CDD" id="cd23992">
    <property type="entry name" value="PBP_GOBP"/>
    <property type="match status" value="1"/>
</dbReference>
<feature type="chain" id="PRO_5027917201" evidence="2">
    <location>
        <begin position="22"/>
        <end position="163"/>
    </location>
</feature>
<gene>
    <name evidence="5" type="primary">LOC108041054</name>
    <name evidence="3" type="synonym">108041054</name>
</gene>
<name>A0A6P4E8G7_DRORH</name>
<evidence type="ECO:0000313" key="5">
    <source>
        <dbReference type="RefSeq" id="XP_016974312.1"/>
    </source>
</evidence>
<feature type="region of interest" description="Disordered" evidence="1">
    <location>
        <begin position="144"/>
        <end position="163"/>
    </location>
</feature>
<dbReference type="RefSeq" id="XP_016974312.1">
    <property type="nucleotide sequence ID" value="XM_017118823.1"/>
</dbReference>
<feature type="signal peptide" evidence="2">
    <location>
        <begin position="1"/>
        <end position="21"/>
    </location>
</feature>
<accession>A0A6P4E8G7</accession>
<dbReference type="SUPFAM" id="SSF47565">
    <property type="entry name" value="Insect pheromone/odorant-binding proteins"/>
    <property type="match status" value="1"/>
</dbReference>
<dbReference type="InterPro" id="IPR036728">
    <property type="entry name" value="PBP_GOBP_sf"/>
</dbReference>
<reference evidence="3" key="3">
    <citation type="submission" date="2025-05" db="UniProtKB">
        <authorList>
            <consortium name="EnsemblMetazoa"/>
        </authorList>
    </citation>
    <scope>IDENTIFICATION</scope>
</reference>
<evidence type="ECO:0000256" key="1">
    <source>
        <dbReference type="SAM" id="MobiDB-lite"/>
    </source>
</evidence>
<dbReference type="Proteomes" id="UP001652680">
    <property type="component" value="Unassembled WGS sequence"/>
</dbReference>
<dbReference type="CTD" id="36162"/>
<dbReference type="OrthoDB" id="8194670at2759"/>
<organism evidence="5">
    <name type="scientific">Drosophila rhopaloa</name>
    <name type="common">Fruit fly</name>
    <dbReference type="NCBI Taxonomy" id="1041015"/>
    <lineage>
        <taxon>Eukaryota</taxon>
        <taxon>Metazoa</taxon>
        <taxon>Ecdysozoa</taxon>
        <taxon>Arthropoda</taxon>
        <taxon>Hexapoda</taxon>
        <taxon>Insecta</taxon>
        <taxon>Pterygota</taxon>
        <taxon>Neoptera</taxon>
        <taxon>Endopterygota</taxon>
        <taxon>Diptera</taxon>
        <taxon>Brachycera</taxon>
        <taxon>Muscomorpha</taxon>
        <taxon>Ephydroidea</taxon>
        <taxon>Drosophilidae</taxon>
        <taxon>Drosophila</taxon>
        <taxon>Sophophora</taxon>
    </lineage>
</organism>
<dbReference type="Gene3D" id="1.10.238.20">
    <property type="entry name" value="Pheromone/general odorant binding protein domain"/>
    <property type="match status" value="1"/>
</dbReference>
<evidence type="ECO:0000313" key="3">
    <source>
        <dbReference type="EnsemblMetazoa" id="XP_016974312.1"/>
    </source>
</evidence>
<sequence length="163" mass="18718">MNRALVLVIFQFLSLSETRYAKVNINLGLTVADESPKPFTEDMIRLCGDQTDISLRDLHKLQQDDFSDPSESIQCFTHCLYEQMGLMHDGVFVERDFFGLLADAGNPDIWPERQCHMIRGTNKCETAFKIHLCRQEMKQQQQNFLSTKDVEVTTPAESDDPMP</sequence>